<protein>
    <submittedName>
        <fullName evidence="2">Uncharacterized protein</fullName>
    </submittedName>
</protein>
<evidence type="ECO:0000313" key="3">
    <source>
        <dbReference type="Proteomes" id="UP000054007"/>
    </source>
</evidence>
<proteinExistence type="predicted"/>
<feature type="region of interest" description="Disordered" evidence="1">
    <location>
        <begin position="1"/>
        <end position="33"/>
    </location>
</feature>
<organism evidence="2 3">
    <name type="scientific">Cylindrobasidium torrendii FP15055 ss-10</name>
    <dbReference type="NCBI Taxonomy" id="1314674"/>
    <lineage>
        <taxon>Eukaryota</taxon>
        <taxon>Fungi</taxon>
        <taxon>Dikarya</taxon>
        <taxon>Basidiomycota</taxon>
        <taxon>Agaricomycotina</taxon>
        <taxon>Agaricomycetes</taxon>
        <taxon>Agaricomycetidae</taxon>
        <taxon>Agaricales</taxon>
        <taxon>Marasmiineae</taxon>
        <taxon>Physalacriaceae</taxon>
        <taxon>Cylindrobasidium</taxon>
    </lineage>
</organism>
<reference evidence="2 3" key="1">
    <citation type="journal article" date="2015" name="Fungal Genet. Biol.">
        <title>Evolution of novel wood decay mechanisms in Agaricales revealed by the genome sequences of Fistulina hepatica and Cylindrobasidium torrendii.</title>
        <authorList>
            <person name="Floudas D."/>
            <person name="Held B.W."/>
            <person name="Riley R."/>
            <person name="Nagy L.G."/>
            <person name="Koehler G."/>
            <person name="Ransdell A.S."/>
            <person name="Younus H."/>
            <person name="Chow J."/>
            <person name="Chiniquy J."/>
            <person name="Lipzen A."/>
            <person name="Tritt A."/>
            <person name="Sun H."/>
            <person name="Haridas S."/>
            <person name="LaButti K."/>
            <person name="Ohm R.A."/>
            <person name="Kues U."/>
            <person name="Blanchette R.A."/>
            <person name="Grigoriev I.V."/>
            <person name="Minto R.E."/>
            <person name="Hibbett D.S."/>
        </authorList>
    </citation>
    <scope>NUCLEOTIDE SEQUENCE [LARGE SCALE GENOMIC DNA]</scope>
    <source>
        <strain evidence="2 3">FP15055 ss-10</strain>
    </source>
</reference>
<evidence type="ECO:0000313" key="2">
    <source>
        <dbReference type="EMBL" id="KIY60680.1"/>
    </source>
</evidence>
<dbReference type="EMBL" id="KN881369">
    <property type="protein sequence ID" value="KIY60680.1"/>
    <property type="molecule type" value="Genomic_DNA"/>
</dbReference>
<accession>A0A0D7ARQ2</accession>
<keyword evidence="3" id="KW-1185">Reference proteome</keyword>
<dbReference type="Proteomes" id="UP000054007">
    <property type="component" value="Unassembled WGS sequence"/>
</dbReference>
<name>A0A0D7ARQ2_9AGAR</name>
<dbReference type="AlphaFoldDB" id="A0A0D7ARQ2"/>
<evidence type="ECO:0000256" key="1">
    <source>
        <dbReference type="SAM" id="MobiDB-lite"/>
    </source>
</evidence>
<sequence>MPPIPTTDVTTRPLRRSTRVVSHPYYGPRPAATRSVPAQLGDGDLDLNAAYRHKKLFAPIPHHEAIEDSGVEDINTWFNAGRGLTLAIPGWKLKSELPIIKQYNKFVRRATKVSALVFELQYDLEEPTILSQRLLHSHLHSTYDMIGPYIPKAPHQELVTMLQKHNSERLLSRLAAIGVVDIHRFAILAGLCHQQNDTYIPLVLLALGVRSESESSTALVTLMQRWVIRTTEALKHESAIARIIFYGHLFSTVRGILWHRELITPMPRIIVELLDPRAYQFEGLVARIMDARRVENA</sequence>
<gene>
    <name evidence="2" type="ORF">CYLTODRAFT_495551</name>
</gene>